<dbReference type="EnsemblPlants" id="TuG1812G0700004702.01.T01">
    <property type="protein sequence ID" value="TuG1812G0700004702.01.T01.cds331708"/>
    <property type="gene ID" value="TuG1812G0700004702.01"/>
</dbReference>
<dbReference type="AlphaFoldDB" id="A0A8R7VB51"/>
<proteinExistence type="predicted"/>
<dbReference type="Gramene" id="TuG1812G0700004702.01.T01">
    <property type="protein sequence ID" value="TuG1812G0700004702.01.T01.cds331708"/>
    <property type="gene ID" value="TuG1812G0700004702.01"/>
</dbReference>
<keyword evidence="1" id="KW-0472">Membrane</keyword>
<evidence type="ECO:0000313" key="3">
    <source>
        <dbReference type="Proteomes" id="UP000015106"/>
    </source>
</evidence>
<organism evidence="2 3">
    <name type="scientific">Triticum urartu</name>
    <name type="common">Red wild einkorn</name>
    <name type="synonym">Crithodium urartu</name>
    <dbReference type="NCBI Taxonomy" id="4572"/>
    <lineage>
        <taxon>Eukaryota</taxon>
        <taxon>Viridiplantae</taxon>
        <taxon>Streptophyta</taxon>
        <taxon>Embryophyta</taxon>
        <taxon>Tracheophyta</taxon>
        <taxon>Spermatophyta</taxon>
        <taxon>Magnoliopsida</taxon>
        <taxon>Liliopsida</taxon>
        <taxon>Poales</taxon>
        <taxon>Poaceae</taxon>
        <taxon>BOP clade</taxon>
        <taxon>Pooideae</taxon>
        <taxon>Triticodae</taxon>
        <taxon>Triticeae</taxon>
        <taxon>Triticinae</taxon>
        <taxon>Triticum</taxon>
    </lineage>
</organism>
<reference evidence="2" key="3">
    <citation type="submission" date="2022-06" db="UniProtKB">
        <authorList>
            <consortium name="EnsemblPlants"/>
        </authorList>
    </citation>
    <scope>IDENTIFICATION</scope>
</reference>
<accession>A0A8R7VB51</accession>
<evidence type="ECO:0000313" key="2">
    <source>
        <dbReference type="EnsemblPlants" id="TuG1812G0700004702.01.T01.cds331708"/>
    </source>
</evidence>
<dbReference type="Proteomes" id="UP000015106">
    <property type="component" value="Chromosome 7"/>
</dbReference>
<reference evidence="3" key="1">
    <citation type="journal article" date="2013" name="Nature">
        <title>Draft genome of the wheat A-genome progenitor Triticum urartu.</title>
        <authorList>
            <person name="Ling H.Q."/>
            <person name="Zhao S."/>
            <person name="Liu D."/>
            <person name="Wang J."/>
            <person name="Sun H."/>
            <person name="Zhang C."/>
            <person name="Fan H."/>
            <person name="Li D."/>
            <person name="Dong L."/>
            <person name="Tao Y."/>
            <person name="Gao C."/>
            <person name="Wu H."/>
            <person name="Li Y."/>
            <person name="Cui Y."/>
            <person name="Guo X."/>
            <person name="Zheng S."/>
            <person name="Wang B."/>
            <person name="Yu K."/>
            <person name="Liang Q."/>
            <person name="Yang W."/>
            <person name="Lou X."/>
            <person name="Chen J."/>
            <person name="Feng M."/>
            <person name="Jian J."/>
            <person name="Zhang X."/>
            <person name="Luo G."/>
            <person name="Jiang Y."/>
            <person name="Liu J."/>
            <person name="Wang Z."/>
            <person name="Sha Y."/>
            <person name="Zhang B."/>
            <person name="Wu H."/>
            <person name="Tang D."/>
            <person name="Shen Q."/>
            <person name="Xue P."/>
            <person name="Zou S."/>
            <person name="Wang X."/>
            <person name="Liu X."/>
            <person name="Wang F."/>
            <person name="Yang Y."/>
            <person name="An X."/>
            <person name="Dong Z."/>
            <person name="Zhang K."/>
            <person name="Zhang X."/>
            <person name="Luo M.C."/>
            <person name="Dvorak J."/>
            <person name="Tong Y."/>
            <person name="Wang J."/>
            <person name="Yang H."/>
            <person name="Li Z."/>
            <person name="Wang D."/>
            <person name="Zhang A."/>
            <person name="Wang J."/>
        </authorList>
    </citation>
    <scope>NUCLEOTIDE SEQUENCE</scope>
    <source>
        <strain evidence="3">cv. G1812</strain>
    </source>
</reference>
<name>A0A8R7VB51_TRIUA</name>
<keyword evidence="1" id="KW-1133">Transmembrane helix</keyword>
<sequence length="61" mass="6819">MRGCFGGALLLYAHCVAILVIFGWPNYSAEPVCASHVLQVILLTLRFLLHITVSFRFVLMP</sequence>
<reference evidence="2" key="2">
    <citation type="submission" date="2018-03" db="EMBL/GenBank/DDBJ databases">
        <title>The Triticum urartu genome reveals the dynamic nature of wheat genome evolution.</title>
        <authorList>
            <person name="Ling H."/>
            <person name="Ma B."/>
            <person name="Shi X."/>
            <person name="Liu H."/>
            <person name="Dong L."/>
            <person name="Sun H."/>
            <person name="Cao Y."/>
            <person name="Gao Q."/>
            <person name="Zheng S."/>
            <person name="Li Y."/>
            <person name="Yu Y."/>
            <person name="Du H."/>
            <person name="Qi M."/>
            <person name="Li Y."/>
            <person name="Yu H."/>
            <person name="Cui Y."/>
            <person name="Wang N."/>
            <person name="Chen C."/>
            <person name="Wu H."/>
            <person name="Zhao Y."/>
            <person name="Zhang J."/>
            <person name="Li Y."/>
            <person name="Zhou W."/>
            <person name="Zhang B."/>
            <person name="Hu W."/>
            <person name="Eijk M."/>
            <person name="Tang J."/>
            <person name="Witsenboer H."/>
            <person name="Zhao S."/>
            <person name="Li Z."/>
            <person name="Zhang A."/>
            <person name="Wang D."/>
            <person name="Liang C."/>
        </authorList>
    </citation>
    <scope>NUCLEOTIDE SEQUENCE [LARGE SCALE GENOMIC DNA]</scope>
    <source>
        <strain evidence="2">cv. G1812</strain>
    </source>
</reference>
<keyword evidence="1" id="KW-0812">Transmembrane</keyword>
<feature type="transmembrane region" description="Helical" evidence="1">
    <location>
        <begin position="37"/>
        <end position="59"/>
    </location>
</feature>
<protein>
    <submittedName>
        <fullName evidence="2">Uncharacterized protein</fullName>
    </submittedName>
</protein>
<evidence type="ECO:0000256" key="1">
    <source>
        <dbReference type="SAM" id="Phobius"/>
    </source>
</evidence>
<feature type="transmembrane region" description="Helical" evidence="1">
    <location>
        <begin position="7"/>
        <end position="25"/>
    </location>
</feature>
<keyword evidence="3" id="KW-1185">Reference proteome</keyword>